<dbReference type="Gene3D" id="3.20.20.70">
    <property type="entry name" value="Aldolase class I"/>
    <property type="match status" value="1"/>
</dbReference>
<dbReference type="PANTHER" id="PTHR34266:SF2">
    <property type="entry name" value="THIAZOLE SYNTHASE"/>
    <property type="match status" value="1"/>
</dbReference>
<dbReference type="InterPro" id="IPR008867">
    <property type="entry name" value="ThiG"/>
</dbReference>
<comment type="function">
    <text evidence="1 8">Catalyzes the rearrangement of 1-deoxy-D-xylulose 5-phosphate (DXP) to produce the thiazole phosphate moiety of thiamine. Sulfur is provided by the thiocarboxylate moiety of the carrier protein ThiS. In vitro, sulfur can be provided by H(2)S.</text>
</comment>
<dbReference type="InterPro" id="IPR013785">
    <property type="entry name" value="Aldolase_TIM"/>
</dbReference>
<dbReference type="RefSeq" id="WP_081148449.1">
    <property type="nucleotide sequence ID" value="NZ_CP020465.1"/>
</dbReference>
<sequence>MSLNIYGQTLNNRLLIGSALYPSPEVMRQAILASGSQVVTLSLKRQNPLAQSGEKIWRYIQETVEKNHGFLLPNTAGCKSAKEAITLAKMSRELFQTDWIKLEVIGDDYNLQPDPIELLNATEQLLADGFKVLPYCTDDLVICQRLYALGCQVIMPWASPIGTGKGLMNPYNLASIRQRLPEATLILDAGIGKPSDACIAMEMGFDGVLLNSAIALADNPALMAKAFATAVSAGESAYIAGTMPERQTAHPSTPTLDTPFWHQPEHS</sequence>
<keyword evidence="8" id="KW-0963">Cytoplasm</keyword>
<evidence type="ECO:0000256" key="9">
    <source>
        <dbReference type="SAM" id="MobiDB-lite"/>
    </source>
</evidence>
<protein>
    <recommendedName>
        <fullName evidence="3 8">Thiazole synthase</fullName>
        <ecNumber evidence="3 8">2.8.1.10</ecNumber>
    </recommendedName>
</protein>
<feature type="binding site" evidence="8">
    <location>
        <begin position="189"/>
        <end position="190"/>
    </location>
    <ligand>
        <name>1-deoxy-D-xylulose 5-phosphate</name>
        <dbReference type="ChEBI" id="CHEBI:57792"/>
    </ligand>
</feature>
<dbReference type="GO" id="GO:0005737">
    <property type="term" value="C:cytoplasm"/>
    <property type="evidence" value="ECO:0007669"/>
    <property type="project" value="UniProtKB-SubCell"/>
</dbReference>
<accession>A0A222G3T6</accession>
<dbReference type="SUPFAM" id="SSF110399">
    <property type="entry name" value="ThiG-like"/>
    <property type="match status" value="1"/>
</dbReference>
<comment type="pathway">
    <text evidence="2 8">Cofactor biosynthesis; thiamine diphosphate biosynthesis.</text>
</comment>
<evidence type="ECO:0000256" key="5">
    <source>
        <dbReference type="ARBA" id="ARBA00022977"/>
    </source>
</evidence>
<evidence type="ECO:0000259" key="10">
    <source>
        <dbReference type="Pfam" id="PF05690"/>
    </source>
</evidence>
<dbReference type="InterPro" id="IPR033983">
    <property type="entry name" value="Thiazole_synthase_ThiG"/>
</dbReference>
<comment type="subunit">
    <text evidence="8">Homotetramer. Forms heterodimers with either ThiH or ThiS.</text>
</comment>
<reference evidence="11 12" key="1">
    <citation type="submission" date="2017-08" db="EMBL/GenBank/DDBJ databases">
        <title>Complete genome of Colwellia sp. NB097-1, a psychrophile bacterium ioslated from Bering Sea.</title>
        <authorList>
            <person name="Chen X."/>
        </authorList>
    </citation>
    <scope>NUCLEOTIDE SEQUENCE [LARGE SCALE GENOMIC DNA]</scope>
    <source>
        <strain evidence="11 12">NB097-1</strain>
    </source>
</reference>
<evidence type="ECO:0000256" key="2">
    <source>
        <dbReference type="ARBA" id="ARBA00004948"/>
    </source>
</evidence>
<evidence type="ECO:0000256" key="8">
    <source>
        <dbReference type="HAMAP-Rule" id="MF_00443"/>
    </source>
</evidence>
<evidence type="ECO:0000256" key="7">
    <source>
        <dbReference type="ARBA" id="ARBA00049897"/>
    </source>
</evidence>
<keyword evidence="5 8" id="KW-0784">Thiamine biosynthesis</keyword>
<evidence type="ECO:0000256" key="4">
    <source>
        <dbReference type="ARBA" id="ARBA00022679"/>
    </source>
</evidence>
<dbReference type="KEGG" id="cber:B5D82_00820"/>
<dbReference type="UniPathway" id="UPA00060"/>
<proteinExistence type="inferred from homology"/>
<comment type="subcellular location">
    <subcellularLocation>
        <location evidence="8">Cytoplasm</location>
    </subcellularLocation>
</comment>
<dbReference type="Pfam" id="PF05690">
    <property type="entry name" value="ThiG"/>
    <property type="match status" value="1"/>
</dbReference>
<comment type="similarity">
    <text evidence="8">Belongs to the ThiG family.</text>
</comment>
<feature type="active site" description="Schiff-base intermediate with DXP" evidence="8">
    <location>
        <position position="101"/>
    </location>
</feature>
<evidence type="ECO:0000256" key="6">
    <source>
        <dbReference type="ARBA" id="ARBA00023270"/>
    </source>
</evidence>
<evidence type="ECO:0000256" key="1">
    <source>
        <dbReference type="ARBA" id="ARBA00002834"/>
    </source>
</evidence>
<evidence type="ECO:0000256" key="3">
    <source>
        <dbReference type="ARBA" id="ARBA00011960"/>
    </source>
</evidence>
<dbReference type="EC" id="2.8.1.10" evidence="3 8"/>
<keyword evidence="12" id="KW-1185">Reference proteome</keyword>
<dbReference type="OrthoDB" id="9805935at2"/>
<dbReference type="EMBL" id="CP020465">
    <property type="protein sequence ID" value="ASP46440.1"/>
    <property type="molecule type" value="Genomic_DNA"/>
</dbReference>
<comment type="catalytic activity">
    <reaction evidence="7 8">
        <text>[ThiS sulfur-carrier protein]-C-terminal-Gly-aminoethanethioate + 2-iminoacetate + 1-deoxy-D-xylulose 5-phosphate = [ThiS sulfur-carrier protein]-C-terminal Gly-Gly + 2-[(2R,5Z)-2-carboxy-4-methylthiazol-5(2H)-ylidene]ethyl phosphate + 2 H2O + H(+)</text>
        <dbReference type="Rhea" id="RHEA:26297"/>
        <dbReference type="Rhea" id="RHEA-COMP:12909"/>
        <dbReference type="Rhea" id="RHEA-COMP:19908"/>
        <dbReference type="ChEBI" id="CHEBI:15377"/>
        <dbReference type="ChEBI" id="CHEBI:15378"/>
        <dbReference type="ChEBI" id="CHEBI:57792"/>
        <dbReference type="ChEBI" id="CHEBI:62899"/>
        <dbReference type="ChEBI" id="CHEBI:77846"/>
        <dbReference type="ChEBI" id="CHEBI:90778"/>
        <dbReference type="ChEBI" id="CHEBI:232372"/>
        <dbReference type="EC" id="2.8.1.10"/>
    </reaction>
</comment>
<dbReference type="PANTHER" id="PTHR34266">
    <property type="entry name" value="THIAZOLE SYNTHASE"/>
    <property type="match status" value="1"/>
</dbReference>
<feature type="binding site" evidence="8">
    <location>
        <begin position="211"/>
        <end position="212"/>
    </location>
    <ligand>
        <name>1-deoxy-D-xylulose 5-phosphate</name>
        <dbReference type="ChEBI" id="CHEBI:57792"/>
    </ligand>
</feature>
<dbReference type="CDD" id="cd04728">
    <property type="entry name" value="ThiG"/>
    <property type="match status" value="1"/>
</dbReference>
<evidence type="ECO:0000313" key="11">
    <source>
        <dbReference type="EMBL" id="ASP46440.1"/>
    </source>
</evidence>
<dbReference type="GO" id="GO:1990107">
    <property type="term" value="F:thiazole synthase activity"/>
    <property type="evidence" value="ECO:0007669"/>
    <property type="project" value="UniProtKB-EC"/>
</dbReference>
<dbReference type="GO" id="GO:0009229">
    <property type="term" value="P:thiamine diphosphate biosynthetic process"/>
    <property type="evidence" value="ECO:0007669"/>
    <property type="project" value="UniProtKB-UniRule"/>
</dbReference>
<dbReference type="AlphaFoldDB" id="A0A222G3T6"/>
<keyword evidence="4 8" id="KW-0808">Transferase</keyword>
<feature type="domain" description="Thiazole synthase ThiG" evidence="10">
    <location>
        <begin position="5"/>
        <end position="254"/>
    </location>
</feature>
<keyword evidence="6 8" id="KW-0704">Schiff base</keyword>
<organism evidence="11 12">
    <name type="scientific">Cognaticolwellia beringensis</name>
    <dbReference type="NCBI Taxonomy" id="1967665"/>
    <lineage>
        <taxon>Bacteria</taxon>
        <taxon>Pseudomonadati</taxon>
        <taxon>Pseudomonadota</taxon>
        <taxon>Gammaproteobacteria</taxon>
        <taxon>Alteromonadales</taxon>
        <taxon>Colwelliaceae</taxon>
        <taxon>Cognaticolwellia</taxon>
    </lineage>
</organism>
<dbReference type="HAMAP" id="MF_00443">
    <property type="entry name" value="ThiG"/>
    <property type="match status" value="1"/>
</dbReference>
<dbReference type="Proteomes" id="UP000202259">
    <property type="component" value="Chromosome"/>
</dbReference>
<evidence type="ECO:0000313" key="12">
    <source>
        <dbReference type="Proteomes" id="UP000202259"/>
    </source>
</evidence>
<feature type="binding site" evidence="8">
    <location>
        <position position="162"/>
    </location>
    <ligand>
        <name>1-deoxy-D-xylulose 5-phosphate</name>
        <dbReference type="ChEBI" id="CHEBI:57792"/>
    </ligand>
</feature>
<gene>
    <name evidence="8" type="primary">thiG</name>
    <name evidence="11" type="ORF">B5D82_00820</name>
</gene>
<feature type="region of interest" description="Disordered" evidence="9">
    <location>
        <begin position="244"/>
        <end position="267"/>
    </location>
</feature>
<name>A0A222G3T6_9GAMM</name>